<organism evidence="3 4">
    <name type="scientific">Gloeothece citriformis (strain PCC 7424)</name>
    <name type="common">Cyanothece sp. (strain PCC 7424)</name>
    <dbReference type="NCBI Taxonomy" id="65393"/>
    <lineage>
        <taxon>Bacteria</taxon>
        <taxon>Bacillati</taxon>
        <taxon>Cyanobacteriota</taxon>
        <taxon>Cyanophyceae</taxon>
        <taxon>Oscillatoriophycideae</taxon>
        <taxon>Chroococcales</taxon>
        <taxon>Aphanothecaceae</taxon>
        <taxon>Gloeothece</taxon>
        <taxon>Gloeothece citriformis</taxon>
    </lineage>
</organism>
<evidence type="ECO:0000313" key="4">
    <source>
        <dbReference type="Proteomes" id="UP000002384"/>
    </source>
</evidence>
<feature type="domain" description="Filamentous haemagglutinin FhaB/tRNA nuclease CdiA-like TPS" evidence="2">
    <location>
        <begin position="36"/>
        <end position="147"/>
    </location>
</feature>
<reference evidence="4" key="1">
    <citation type="journal article" date="2011" name="MBio">
        <title>Novel metabolic attributes of the genus Cyanothece, comprising a group of unicellular nitrogen-fixing Cyanobacteria.</title>
        <authorList>
            <person name="Bandyopadhyay A."/>
            <person name="Elvitigala T."/>
            <person name="Welsh E."/>
            <person name="Stockel J."/>
            <person name="Liberton M."/>
            <person name="Min H."/>
            <person name="Sherman L.A."/>
            <person name="Pakrasi H.B."/>
        </authorList>
    </citation>
    <scope>NUCLEOTIDE SEQUENCE [LARGE SCALE GENOMIC DNA]</scope>
    <source>
        <strain evidence="4">PCC 7424</strain>
        <plasmid evidence="4">pP742402</plasmid>
    </source>
</reference>
<geneLocation type="plasmid" evidence="3 4">
    <name>pP742402</name>
</geneLocation>
<evidence type="ECO:0000256" key="1">
    <source>
        <dbReference type="SAM" id="SignalP"/>
    </source>
</evidence>
<dbReference type="AlphaFoldDB" id="B7KMM8"/>
<feature type="signal peptide" evidence="1">
    <location>
        <begin position="1"/>
        <end position="31"/>
    </location>
</feature>
<dbReference type="NCBIfam" id="TIGR01901">
    <property type="entry name" value="adhes_NPXG"/>
    <property type="match status" value="1"/>
</dbReference>
<dbReference type="InterPro" id="IPR008638">
    <property type="entry name" value="FhaB/CdiA-like_TPS"/>
</dbReference>
<evidence type="ECO:0000259" key="2">
    <source>
        <dbReference type="SMART" id="SM00912"/>
    </source>
</evidence>
<dbReference type="OrthoDB" id="452776at2"/>
<dbReference type="InterPro" id="IPR012334">
    <property type="entry name" value="Pectin_lyas_fold"/>
</dbReference>
<keyword evidence="1" id="KW-0732">Signal</keyword>
<dbReference type="Gene3D" id="2.160.20.10">
    <property type="entry name" value="Single-stranded right-handed beta-helix, Pectin lyase-like"/>
    <property type="match status" value="2"/>
</dbReference>
<dbReference type="SMART" id="SM00912">
    <property type="entry name" value="Haemagg_act"/>
    <property type="match status" value="1"/>
</dbReference>
<dbReference type="SUPFAM" id="SSF51126">
    <property type="entry name" value="Pectin lyase-like"/>
    <property type="match status" value="3"/>
</dbReference>
<name>B7KMM8_GLOC7</name>
<dbReference type="EMBL" id="CP001293">
    <property type="protein sequence ID" value="ACK74050.1"/>
    <property type="molecule type" value="Genomic_DNA"/>
</dbReference>
<keyword evidence="4" id="KW-1185">Reference proteome</keyword>
<gene>
    <name evidence="3" type="ordered locus">PCC7424_5479</name>
</gene>
<keyword evidence="3" id="KW-0614">Plasmid</keyword>
<feature type="chain" id="PRO_5002858692" evidence="1">
    <location>
        <begin position="32"/>
        <end position="816"/>
    </location>
</feature>
<protein>
    <submittedName>
        <fullName evidence="3">Filamentous hemagglutinin family outer membrane protein</fullName>
    </submittedName>
</protein>
<dbReference type="Proteomes" id="UP000002384">
    <property type="component" value="Plasmid pP742402"/>
</dbReference>
<evidence type="ECO:0000313" key="3">
    <source>
        <dbReference type="EMBL" id="ACK74050.1"/>
    </source>
</evidence>
<proteinExistence type="predicted"/>
<dbReference type="InterPro" id="IPR011050">
    <property type="entry name" value="Pectin_lyase_fold/virulence"/>
</dbReference>
<accession>B7KMM8</accession>
<dbReference type="KEGG" id="cyc:PCC7424_5479"/>
<dbReference type="Pfam" id="PF05860">
    <property type="entry name" value="TPS"/>
    <property type="match status" value="1"/>
</dbReference>
<dbReference type="RefSeq" id="WP_012599557.1">
    <property type="nucleotide sequence ID" value="NC_011737.1"/>
</dbReference>
<sequence length="816" mass="84369">MTKLSNLPITKCINVLIGLFSFLLDPVPTHAQITPDQTLPNNSIIKINGNMTEIIGGTEKGANLFHSFREFSLQNGNAAYFNNALNIQNILGRVTGISPSVIDGLIKANGNANLFLINPNGIIFGSNAQLDVGGSFVGTTANKIHFADGTLLEVSSEKPMLTVAIPVGLEFKDAKPIEFNNSGHNLIIGSSPTSGFPTTGLQSYNGQTIAIVGGDVIFNGGIISTDGRIEVGAVDSGVIGLNLSDQLSLDYGGLNSFKNIQLDNRSLLNVYGLTPGSIQIRGKEISFTNGSLASIQNLGTNSNSQINVQATRSLSVDGVSKIENRRGAFSGLNTEALSSGNGADVEIITPTFTATNGAGISTASFNLGRGGNINLSVAQLYVRDGSGIAASAFAFGDTGGVRLQATDSIEISGFSLDPATASVVFPGFVDFPTTVGSFSFFGNAGNIEIDTPRLRVNEGAALGTAAFSGGKGGEVIVNSNSVEIIGTTPSLNRSTINSATYGSGNAGNITINASEIKLFDGGRIFTSTFSSGNAGKITLNANSAVDVIGFSSANRSVNSSIDSATLIPSGEIREAFFLPDVLPTGQSGDILINTRKLTIADHGGINVNNEGILNNAGNIQINAPAVVLNQGTITANTRSGNGGNITITSQNTRLFNGEISVSAQGEGNGGNIIINTESLTLANNSQIRANAIEGSGGNINITAQAFLESPDSSITASSQFGTQGVVQLNINPFQILAAEGLPTNAPNLKELLAQTCDALAKRQDRFTSVGPGGIPNSSIAPYTLEDIVPSGQVFGVLKQPDGKIKLLSCDRLDVLD</sequence>
<dbReference type="HOGENOM" id="CLU_001325_0_0_3"/>